<feature type="domain" description="IraD/Gp25-like" evidence="1">
    <location>
        <begin position="19"/>
        <end position="115"/>
    </location>
</feature>
<comment type="caution">
    <text evidence="2">The sequence shown here is derived from an EMBL/GenBank/DDBJ whole genome shotgun (WGS) entry which is preliminary data.</text>
</comment>
<gene>
    <name evidence="2" type="primary">tssE</name>
    <name evidence="2" type="ORF">H4O21_08305</name>
</gene>
<accession>A0A839IPJ8</accession>
<dbReference type="Proteomes" id="UP000565262">
    <property type="component" value="Unassembled WGS sequence"/>
</dbReference>
<dbReference type="EMBL" id="JACJFM010000008">
    <property type="protein sequence ID" value="MBB1486610.1"/>
    <property type="molecule type" value="Genomic_DNA"/>
</dbReference>
<proteinExistence type="predicted"/>
<dbReference type="NCBIfam" id="TIGR03357">
    <property type="entry name" value="VI_zyme"/>
    <property type="match status" value="1"/>
</dbReference>
<sequence length="142" mass="16504">MSFWNAFLNKEQSMDHADELVRSVEYQLSALFSSEAPLTPVSHRFKQVRQSNYCYGLESIQSISSQMNQDEFTRYVRKLVQAFEPRLTEVSVEVFERDETHNRINFSLTAQLNTRQGTRIVEFDSNISLADQDTEIEGQDIV</sequence>
<dbReference type="InterPro" id="IPR007048">
    <property type="entry name" value="IraD/Gp25-like"/>
</dbReference>
<name>A0A839IPJ8_9GAMM</name>
<dbReference type="InterPro" id="IPR053176">
    <property type="entry name" value="T6SS_TssE1-like"/>
</dbReference>
<keyword evidence="3" id="KW-1185">Reference proteome</keyword>
<dbReference type="PANTHER" id="PTHR38595:SF1">
    <property type="entry name" value="TYPE VI SECRETION SYSTEM COMPONENT TSSE1"/>
    <property type="match status" value="1"/>
</dbReference>
<dbReference type="Pfam" id="PF04965">
    <property type="entry name" value="GPW_gp25"/>
    <property type="match status" value="1"/>
</dbReference>
<organism evidence="2 3">
    <name type="scientific">Oceanospirillum sediminis</name>
    <dbReference type="NCBI Taxonomy" id="2760088"/>
    <lineage>
        <taxon>Bacteria</taxon>
        <taxon>Pseudomonadati</taxon>
        <taxon>Pseudomonadota</taxon>
        <taxon>Gammaproteobacteria</taxon>
        <taxon>Oceanospirillales</taxon>
        <taxon>Oceanospirillaceae</taxon>
        <taxon>Oceanospirillum</taxon>
    </lineage>
</organism>
<protein>
    <submittedName>
        <fullName evidence="2">Type VI secretion system baseplate subunit TssE</fullName>
    </submittedName>
</protein>
<dbReference type="InterPro" id="IPR017737">
    <property type="entry name" value="TssE1-like"/>
</dbReference>
<dbReference type="RefSeq" id="WP_182808394.1">
    <property type="nucleotide sequence ID" value="NZ_JACJFM010000008.1"/>
</dbReference>
<evidence type="ECO:0000313" key="2">
    <source>
        <dbReference type="EMBL" id="MBB1486610.1"/>
    </source>
</evidence>
<evidence type="ECO:0000313" key="3">
    <source>
        <dbReference type="Proteomes" id="UP000565262"/>
    </source>
</evidence>
<dbReference type="PANTHER" id="PTHR38595">
    <property type="entry name" value="CYTOPLASMIC PROTEIN-RELATED"/>
    <property type="match status" value="1"/>
</dbReference>
<reference evidence="2 3" key="1">
    <citation type="submission" date="2020-08" db="EMBL/GenBank/DDBJ databases">
        <title>Oceanospirillum sp. nov. isolated from marine sediment.</title>
        <authorList>
            <person name="Ji X."/>
        </authorList>
    </citation>
    <scope>NUCLEOTIDE SEQUENCE [LARGE SCALE GENOMIC DNA]</scope>
    <source>
        <strain evidence="2 3">D5</strain>
    </source>
</reference>
<dbReference type="AlphaFoldDB" id="A0A839IPJ8"/>
<evidence type="ECO:0000259" key="1">
    <source>
        <dbReference type="Pfam" id="PF04965"/>
    </source>
</evidence>
<dbReference type="SUPFAM" id="SSF160719">
    <property type="entry name" value="gpW/gp25-like"/>
    <property type="match status" value="1"/>
</dbReference>